<evidence type="ECO:0000256" key="1">
    <source>
        <dbReference type="ARBA" id="ARBA00022837"/>
    </source>
</evidence>
<sequence length="300" mass="34489">MALTGRRKKFIIQNAVDDDVNNRPLFGLSDFQRRKLSYYYTLIDMDSDGRITRNDIIKFTEKQLTFARTSDDSVLYDLTFDINLSFYESICAKVGSNAITCEDWLDVWAVLMKKCSSLRDFPYWVSQHCKLFFEIMDKDRDGKLTKSEFKDYYRGCYWHGPAYVDEQSGKGFNQMTASGKYPMDMDNFCMNFANFIIGKDSYGPGEYIFGVFDIGKPREPFKIVYPVEALDVEETDYSGESNNISRFTLKAVANTVMIGNMFKLRATDKGEDVERATSPPPKVIPQVPRPPCVPQICSEM</sequence>
<keyword evidence="3" id="KW-1185">Reference proteome</keyword>
<dbReference type="PROSITE" id="PS50222">
    <property type="entry name" value="EF_HAND_2"/>
    <property type="match status" value="1"/>
</dbReference>
<dbReference type="InterPro" id="IPR018247">
    <property type="entry name" value="EF_Hand_1_Ca_BS"/>
</dbReference>
<accession>A0ABM1FA79</accession>
<dbReference type="GeneID" id="106821171"/>
<dbReference type="SUPFAM" id="SSF47473">
    <property type="entry name" value="EF-hand"/>
    <property type="match status" value="1"/>
</dbReference>
<dbReference type="Pfam" id="PF13202">
    <property type="entry name" value="EF-hand_5"/>
    <property type="match status" value="1"/>
</dbReference>
<dbReference type="Proteomes" id="UP000695022">
    <property type="component" value="Unplaced"/>
</dbReference>
<name>A0ABM1FA79_PRICU</name>
<proteinExistence type="predicted"/>
<dbReference type="Gene3D" id="1.10.238.10">
    <property type="entry name" value="EF-hand"/>
    <property type="match status" value="1"/>
</dbReference>
<evidence type="ECO:0000313" key="3">
    <source>
        <dbReference type="Proteomes" id="UP000695022"/>
    </source>
</evidence>
<organism evidence="3 4">
    <name type="scientific">Priapulus caudatus</name>
    <name type="common">Priapulid worm</name>
    <dbReference type="NCBI Taxonomy" id="37621"/>
    <lineage>
        <taxon>Eukaryota</taxon>
        <taxon>Metazoa</taxon>
        <taxon>Ecdysozoa</taxon>
        <taxon>Scalidophora</taxon>
        <taxon>Priapulida</taxon>
        <taxon>Priapulimorpha</taxon>
        <taxon>Priapulimorphida</taxon>
        <taxon>Priapulidae</taxon>
        <taxon>Priapulus</taxon>
    </lineage>
</organism>
<protein>
    <submittedName>
        <fullName evidence="4">Uncharacterized protein LOC106821171</fullName>
    </submittedName>
</protein>
<gene>
    <name evidence="4" type="primary">LOC106821171</name>
</gene>
<dbReference type="InterPro" id="IPR002048">
    <property type="entry name" value="EF_hand_dom"/>
</dbReference>
<dbReference type="InterPro" id="IPR011992">
    <property type="entry name" value="EF-hand-dom_pair"/>
</dbReference>
<evidence type="ECO:0000313" key="4">
    <source>
        <dbReference type="RefSeq" id="XP_014681350.1"/>
    </source>
</evidence>
<evidence type="ECO:0000259" key="2">
    <source>
        <dbReference type="PROSITE" id="PS50222"/>
    </source>
</evidence>
<dbReference type="PROSITE" id="PS00018">
    <property type="entry name" value="EF_HAND_1"/>
    <property type="match status" value="2"/>
</dbReference>
<keyword evidence="1" id="KW-0106">Calcium</keyword>
<feature type="domain" description="EF-hand" evidence="2">
    <location>
        <begin position="124"/>
        <end position="159"/>
    </location>
</feature>
<reference evidence="4" key="1">
    <citation type="submission" date="2025-08" db="UniProtKB">
        <authorList>
            <consortium name="RefSeq"/>
        </authorList>
    </citation>
    <scope>IDENTIFICATION</scope>
</reference>
<dbReference type="RefSeq" id="XP_014681350.1">
    <property type="nucleotide sequence ID" value="XM_014825864.1"/>
</dbReference>